<keyword evidence="1" id="KW-0812">Transmembrane</keyword>
<dbReference type="RefSeq" id="WP_220203102.1">
    <property type="nucleotide sequence ID" value="NZ_BNJK01000001.1"/>
</dbReference>
<dbReference type="Proteomes" id="UP000597444">
    <property type="component" value="Unassembled WGS sequence"/>
</dbReference>
<sequence>MQQMHPEEQRHYQGYEGNQSYEQPHAGEPYGPSAMYDDEFMDAFAQRLSQRMAQGPAGKIQPPNRHGASSGQRLALAIVSISLLAFITLILFTNSSISSLVALAVLGGMTVAFIIINGIFNAMK</sequence>
<name>A0A8J3IMQ0_9CHLR</name>
<feature type="transmembrane region" description="Helical" evidence="1">
    <location>
        <begin position="74"/>
        <end position="93"/>
    </location>
</feature>
<proteinExistence type="predicted"/>
<keyword evidence="1" id="KW-1133">Transmembrane helix</keyword>
<keyword evidence="1" id="KW-0472">Membrane</keyword>
<organism evidence="2 3">
    <name type="scientific">Reticulibacter mediterranei</name>
    <dbReference type="NCBI Taxonomy" id="2778369"/>
    <lineage>
        <taxon>Bacteria</taxon>
        <taxon>Bacillati</taxon>
        <taxon>Chloroflexota</taxon>
        <taxon>Ktedonobacteria</taxon>
        <taxon>Ktedonobacterales</taxon>
        <taxon>Reticulibacteraceae</taxon>
        <taxon>Reticulibacter</taxon>
    </lineage>
</organism>
<keyword evidence="3" id="KW-1185">Reference proteome</keyword>
<accession>A0A8J3IMQ0</accession>
<evidence type="ECO:0000256" key="1">
    <source>
        <dbReference type="SAM" id="Phobius"/>
    </source>
</evidence>
<dbReference type="AlphaFoldDB" id="A0A8J3IMQ0"/>
<feature type="transmembrane region" description="Helical" evidence="1">
    <location>
        <begin position="99"/>
        <end position="120"/>
    </location>
</feature>
<comment type="caution">
    <text evidence="2">The sequence shown here is derived from an EMBL/GenBank/DDBJ whole genome shotgun (WGS) entry which is preliminary data.</text>
</comment>
<protein>
    <submittedName>
        <fullName evidence="2">Uncharacterized protein</fullName>
    </submittedName>
</protein>
<reference evidence="2" key="1">
    <citation type="submission" date="2020-10" db="EMBL/GenBank/DDBJ databases">
        <title>Taxonomic study of unclassified bacteria belonging to the class Ktedonobacteria.</title>
        <authorList>
            <person name="Yabe S."/>
            <person name="Wang C.M."/>
            <person name="Zheng Y."/>
            <person name="Sakai Y."/>
            <person name="Cavaletti L."/>
            <person name="Monciardini P."/>
            <person name="Donadio S."/>
        </authorList>
    </citation>
    <scope>NUCLEOTIDE SEQUENCE</scope>
    <source>
        <strain evidence="2">ID150040</strain>
    </source>
</reference>
<gene>
    <name evidence="2" type="ORF">KSF_023040</name>
</gene>
<dbReference type="EMBL" id="BNJK01000001">
    <property type="protein sequence ID" value="GHO92256.1"/>
    <property type="molecule type" value="Genomic_DNA"/>
</dbReference>
<evidence type="ECO:0000313" key="2">
    <source>
        <dbReference type="EMBL" id="GHO92256.1"/>
    </source>
</evidence>
<evidence type="ECO:0000313" key="3">
    <source>
        <dbReference type="Proteomes" id="UP000597444"/>
    </source>
</evidence>